<dbReference type="GO" id="GO:0030414">
    <property type="term" value="F:peptidase inhibitor activity"/>
    <property type="evidence" value="ECO:0007669"/>
    <property type="project" value="InterPro"/>
</dbReference>
<evidence type="ECO:0000259" key="2">
    <source>
        <dbReference type="Pfam" id="PF00095"/>
    </source>
</evidence>
<feature type="chain" id="PRO_5034280899" description="WAP domain-containing protein" evidence="1">
    <location>
        <begin position="22"/>
        <end position="83"/>
    </location>
</feature>
<feature type="domain" description="WAP" evidence="2">
    <location>
        <begin position="44"/>
        <end position="81"/>
    </location>
</feature>
<dbReference type="InterPro" id="IPR008197">
    <property type="entry name" value="WAP_dom"/>
</dbReference>
<proteinExistence type="predicted"/>
<dbReference type="Ensembl" id="ENSCAFT00040008736.1">
    <property type="protein sequence ID" value="ENSCAFP00040007590.1"/>
    <property type="gene ID" value="ENSCAFG00040004631.1"/>
</dbReference>
<name>A0A8C0Q1V0_CANLF</name>
<organism evidence="3 4">
    <name type="scientific">Canis lupus familiaris</name>
    <name type="common">Dog</name>
    <name type="synonym">Canis familiaris</name>
    <dbReference type="NCBI Taxonomy" id="9615"/>
    <lineage>
        <taxon>Eukaryota</taxon>
        <taxon>Metazoa</taxon>
        <taxon>Chordata</taxon>
        <taxon>Craniata</taxon>
        <taxon>Vertebrata</taxon>
        <taxon>Euteleostomi</taxon>
        <taxon>Mammalia</taxon>
        <taxon>Eutheria</taxon>
        <taxon>Laurasiatheria</taxon>
        <taxon>Carnivora</taxon>
        <taxon>Caniformia</taxon>
        <taxon>Canidae</taxon>
        <taxon>Canis</taxon>
    </lineage>
</organism>
<dbReference type="AlphaFoldDB" id="A0A8C0Q1V0"/>
<dbReference type="Pfam" id="PF00095">
    <property type="entry name" value="WAP"/>
    <property type="match status" value="1"/>
</dbReference>
<dbReference type="Proteomes" id="UP000694542">
    <property type="component" value="Chromosome 24"/>
</dbReference>
<reference evidence="3" key="2">
    <citation type="submission" date="2025-08" db="UniProtKB">
        <authorList>
            <consortium name="Ensembl"/>
        </authorList>
    </citation>
    <scope>IDENTIFICATION</scope>
</reference>
<feature type="signal peptide" evidence="1">
    <location>
        <begin position="1"/>
        <end position="21"/>
    </location>
</feature>
<keyword evidence="1" id="KW-0732">Signal</keyword>
<evidence type="ECO:0000313" key="3">
    <source>
        <dbReference type="Ensembl" id="ENSCAFP00040007590.1"/>
    </source>
</evidence>
<sequence length="83" mass="9567">MNWLFLQLVILYCPVIMPVTGNMREKTRKVTRPHFINPKDALSDCPNLPNYYDCRKQCNSYSGCNTDSICCLSICGNICMKIR</sequence>
<dbReference type="GO" id="GO:0005576">
    <property type="term" value="C:extracellular region"/>
    <property type="evidence" value="ECO:0007669"/>
    <property type="project" value="InterPro"/>
</dbReference>
<protein>
    <recommendedName>
        <fullName evidence="2">WAP domain-containing protein</fullName>
    </recommendedName>
</protein>
<reference evidence="3" key="1">
    <citation type="submission" date="2018-10" db="EMBL/GenBank/DDBJ databases">
        <title>De novo assembly of a Great Dane genome.</title>
        <authorList>
            <person name="Kidd J.M."/>
            <person name="Pendleton A.L."/>
            <person name="Shen F."/>
            <person name="Emery S."/>
        </authorList>
    </citation>
    <scope>NUCLEOTIDE SEQUENCE [LARGE SCALE GENOMIC DNA]</scope>
    <source>
        <strain evidence="3">Great Dane</strain>
    </source>
</reference>
<evidence type="ECO:0000256" key="1">
    <source>
        <dbReference type="SAM" id="SignalP"/>
    </source>
</evidence>
<evidence type="ECO:0000313" key="4">
    <source>
        <dbReference type="Proteomes" id="UP000694542"/>
    </source>
</evidence>
<accession>A0A8C0Q1V0</accession>